<dbReference type="InterPro" id="IPR009057">
    <property type="entry name" value="Homeodomain-like_sf"/>
</dbReference>
<dbReference type="Gene3D" id="1.10.10.60">
    <property type="entry name" value="Homeodomain-like"/>
    <property type="match status" value="1"/>
</dbReference>
<dbReference type="InterPro" id="IPR023772">
    <property type="entry name" value="DNA-bd_HTH_TetR-type_CS"/>
</dbReference>
<proteinExistence type="predicted"/>
<dbReference type="Gene3D" id="1.10.357.10">
    <property type="entry name" value="Tetracycline Repressor, domain 2"/>
    <property type="match status" value="1"/>
</dbReference>
<dbReference type="Proteomes" id="UP000009235">
    <property type="component" value="Chromosome"/>
</dbReference>
<evidence type="ECO:0000259" key="5">
    <source>
        <dbReference type="PROSITE" id="PS50977"/>
    </source>
</evidence>
<keyword evidence="1" id="KW-0805">Transcription regulation</keyword>
<dbReference type="STRING" id="443218.AS9A_0203"/>
<evidence type="ECO:0000313" key="6">
    <source>
        <dbReference type="EMBL" id="AEF38663.1"/>
    </source>
</evidence>
<sequence>MQAVAKIAKIDVMDPSIGLRERKKAATRAALSAATVRIIRERGFEAATAEAIAAEVGVSARTFHNYFANKEDAIVFHLETRLEGLTDTLAAMPEGEPILVSLRRLLAVAAEDDVIRLGELASALHLAEVHPHVAAGHQLLYTRAMARAARIVAQRTGTDSRTDLYPHVVLASTTAALRTAVELWLSGNVSGRTLPELIDEAFDLVESGLQQPTSVQTMSSARPRQEL</sequence>
<dbReference type="PROSITE" id="PS50977">
    <property type="entry name" value="HTH_TETR_2"/>
    <property type="match status" value="1"/>
</dbReference>
<evidence type="ECO:0000256" key="1">
    <source>
        <dbReference type="ARBA" id="ARBA00023015"/>
    </source>
</evidence>
<dbReference type="Pfam" id="PF17754">
    <property type="entry name" value="TetR_C_14"/>
    <property type="match status" value="1"/>
</dbReference>
<dbReference type="PANTHER" id="PTHR30055:SF238">
    <property type="entry name" value="MYCOFACTOCIN BIOSYNTHESIS TRANSCRIPTIONAL REGULATOR MFTR-RELATED"/>
    <property type="match status" value="1"/>
</dbReference>
<name>F6EF84_HOYSD</name>
<dbReference type="InterPro" id="IPR001647">
    <property type="entry name" value="HTH_TetR"/>
</dbReference>
<feature type="domain" description="HTH tetR-type" evidence="5">
    <location>
        <begin position="25"/>
        <end position="85"/>
    </location>
</feature>
<dbReference type="KEGG" id="asd:AS9A_0203"/>
<feature type="DNA-binding region" description="H-T-H motif" evidence="4">
    <location>
        <begin position="48"/>
        <end position="67"/>
    </location>
</feature>
<dbReference type="InterPro" id="IPR041347">
    <property type="entry name" value="MftR_C"/>
</dbReference>
<keyword evidence="3" id="KW-0804">Transcription</keyword>
<evidence type="ECO:0000313" key="7">
    <source>
        <dbReference type="Proteomes" id="UP000009235"/>
    </source>
</evidence>
<evidence type="ECO:0000256" key="3">
    <source>
        <dbReference type="ARBA" id="ARBA00023163"/>
    </source>
</evidence>
<protein>
    <submittedName>
        <fullName evidence="6">Possible transcriptional regulator</fullName>
    </submittedName>
</protein>
<gene>
    <name evidence="6" type="ordered locus">AS9A_0203</name>
</gene>
<dbReference type="eggNOG" id="COG1309">
    <property type="taxonomic scope" value="Bacteria"/>
</dbReference>
<dbReference type="EMBL" id="CP002786">
    <property type="protein sequence ID" value="AEF38663.1"/>
    <property type="molecule type" value="Genomic_DNA"/>
</dbReference>
<keyword evidence="7" id="KW-1185">Reference proteome</keyword>
<evidence type="ECO:0000256" key="4">
    <source>
        <dbReference type="PROSITE-ProRule" id="PRU00335"/>
    </source>
</evidence>
<organism evidence="6 7">
    <name type="scientific">Hoyosella subflava (strain DSM 45089 / JCM 17490 / NBRC 109087 / DQS3-9A1)</name>
    <name type="common">Amycolicicoccus subflavus</name>
    <dbReference type="NCBI Taxonomy" id="443218"/>
    <lineage>
        <taxon>Bacteria</taxon>
        <taxon>Bacillati</taxon>
        <taxon>Actinomycetota</taxon>
        <taxon>Actinomycetes</taxon>
        <taxon>Mycobacteriales</taxon>
        <taxon>Hoyosellaceae</taxon>
        <taxon>Hoyosella</taxon>
    </lineage>
</organism>
<dbReference type="SUPFAM" id="SSF46689">
    <property type="entry name" value="Homeodomain-like"/>
    <property type="match status" value="1"/>
</dbReference>
<reference evidence="6 7" key="1">
    <citation type="journal article" date="2011" name="J. Bacteriol.">
        <title>Complete genome sequence of Amycolicicoccus subflavus DQS3-9A1T, an actinomycete isolated from crude oil-polluted soil.</title>
        <authorList>
            <person name="Cai M."/>
            <person name="Chen W.M."/>
            <person name="Nie Y."/>
            <person name="Chi C.Q."/>
            <person name="Wang Y.N."/>
            <person name="Tang Y.Q."/>
            <person name="Li G.Y."/>
            <person name="Wu X.L."/>
        </authorList>
    </citation>
    <scope>NUCLEOTIDE SEQUENCE [LARGE SCALE GENOMIC DNA]</scope>
    <source>
        <strain evidence="7">DSM 45089 / DQS3-9A1</strain>
    </source>
</reference>
<keyword evidence="2 4" id="KW-0238">DNA-binding</keyword>
<dbReference type="PROSITE" id="PS01081">
    <property type="entry name" value="HTH_TETR_1"/>
    <property type="match status" value="1"/>
</dbReference>
<dbReference type="AlphaFoldDB" id="F6EF84"/>
<accession>F6EF84</accession>
<dbReference type="GO" id="GO:0000976">
    <property type="term" value="F:transcription cis-regulatory region binding"/>
    <property type="evidence" value="ECO:0007669"/>
    <property type="project" value="TreeGrafter"/>
</dbReference>
<dbReference type="GO" id="GO:0003700">
    <property type="term" value="F:DNA-binding transcription factor activity"/>
    <property type="evidence" value="ECO:0007669"/>
    <property type="project" value="TreeGrafter"/>
</dbReference>
<dbReference type="PRINTS" id="PR00455">
    <property type="entry name" value="HTHTETR"/>
</dbReference>
<evidence type="ECO:0000256" key="2">
    <source>
        <dbReference type="ARBA" id="ARBA00023125"/>
    </source>
</evidence>
<dbReference type="HOGENOM" id="CLU_069356_2_3_11"/>
<dbReference type="Pfam" id="PF00440">
    <property type="entry name" value="TetR_N"/>
    <property type="match status" value="1"/>
</dbReference>
<dbReference type="InterPro" id="IPR050109">
    <property type="entry name" value="HTH-type_TetR-like_transc_reg"/>
</dbReference>
<dbReference type="PANTHER" id="PTHR30055">
    <property type="entry name" value="HTH-TYPE TRANSCRIPTIONAL REGULATOR RUTR"/>
    <property type="match status" value="1"/>
</dbReference>